<name>A0AA90PK18_9HELI</name>
<dbReference type="Gene3D" id="1.50.10.150">
    <property type="entry name" value="Voltage-dependent anion channel"/>
    <property type="match status" value="1"/>
</dbReference>
<accession>A0AA90PK18</accession>
<sequence>MQEKNKTAFAYVPASLFGSVMGLTGLAIAWELASNLYEVPFVISQIITFIAIFIFVVLVIAYALKMILEFESFSLEFKSPLSRSFFGTFIISILLLPIVIYHYVPIMAFVMWGIGVVLMLVFAWHMVSFWICSKQEIENVTPAWIIPVVGTLDIPLASNLFGQGGGFDYLNVLSLAIGLFFAVPIITLILLRVLISSKLPDKLMPTLMILIAPFSVGFSAYVSVNTEVDMFALGLFFLGVFVFLTLLPQTIASIRCCPFRVTWWAVSFPMSAMLVSMLKVAQAFDNVYFHALALAFLAFVSLGILWLLIRTIKGLLQGELKSF</sequence>
<feature type="transmembrane region" description="Helical" evidence="5">
    <location>
        <begin position="207"/>
        <end position="224"/>
    </location>
</feature>
<feature type="transmembrane region" description="Helical" evidence="5">
    <location>
        <begin position="173"/>
        <end position="195"/>
    </location>
</feature>
<feature type="transmembrane region" description="Helical" evidence="5">
    <location>
        <begin position="110"/>
        <end position="131"/>
    </location>
</feature>
<gene>
    <name evidence="6" type="ORF">Q5I04_03055</name>
    <name evidence="7" type="ORF">Q5I06_03985</name>
</gene>
<comment type="subcellular location">
    <subcellularLocation>
        <location evidence="1">Membrane</location>
        <topology evidence="1">Multi-pass membrane protein</topology>
    </subcellularLocation>
</comment>
<comment type="caution">
    <text evidence="7">The sequence shown here is derived from an EMBL/GenBank/DDBJ whole genome shotgun (WGS) entry which is preliminary data.</text>
</comment>
<dbReference type="PANTHER" id="PTHR37955">
    <property type="entry name" value="TELLURITE RESISTANCE PROTEIN TEHA"/>
    <property type="match status" value="1"/>
</dbReference>
<evidence type="ECO:0000256" key="4">
    <source>
        <dbReference type="ARBA" id="ARBA00023136"/>
    </source>
</evidence>
<evidence type="ECO:0000256" key="5">
    <source>
        <dbReference type="SAM" id="Phobius"/>
    </source>
</evidence>
<feature type="transmembrane region" description="Helical" evidence="5">
    <location>
        <begin position="9"/>
        <end position="30"/>
    </location>
</feature>
<dbReference type="Proteomes" id="UP001240777">
    <property type="component" value="Unassembled WGS sequence"/>
</dbReference>
<dbReference type="Pfam" id="PF03595">
    <property type="entry name" value="SLAC1"/>
    <property type="match status" value="1"/>
</dbReference>
<dbReference type="EMBL" id="JAUYZK010000004">
    <property type="protein sequence ID" value="MDP2538935.1"/>
    <property type="molecule type" value="Genomic_DNA"/>
</dbReference>
<protein>
    <submittedName>
        <fullName evidence="7">SLAC1 anion channel family protein</fullName>
    </submittedName>
</protein>
<organism evidence="7 8">
    <name type="scientific">Helicobacter cappadocius</name>
    <dbReference type="NCBI Taxonomy" id="3063998"/>
    <lineage>
        <taxon>Bacteria</taxon>
        <taxon>Pseudomonadati</taxon>
        <taxon>Campylobacterota</taxon>
        <taxon>Epsilonproteobacteria</taxon>
        <taxon>Campylobacterales</taxon>
        <taxon>Helicobacteraceae</taxon>
        <taxon>Helicobacter</taxon>
    </lineage>
</organism>
<dbReference type="EMBL" id="JAUPEV010000003">
    <property type="protein sequence ID" value="MDO7252892.1"/>
    <property type="molecule type" value="Genomic_DNA"/>
</dbReference>
<evidence type="ECO:0000256" key="2">
    <source>
        <dbReference type="ARBA" id="ARBA00022692"/>
    </source>
</evidence>
<feature type="transmembrane region" description="Helical" evidence="5">
    <location>
        <begin position="85"/>
        <end position="104"/>
    </location>
</feature>
<keyword evidence="2 5" id="KW-0812">Transmembrane</keyword>
<dbReference type="InterPro" id="IPR038665">
    <property type="entry name" value="Voltage-dep_anion_channel_sf"/>
</dbReference>
<feature type="transmembrane region" description="Helical" evidence="5">
    <location>
        <begin position="261"/>
        <end position="281"/>
    </location>
</feature>
<dbReference type="InterPro" id="IPR052951">
    <property type="entry name" value="Tellurite_res_ion_channel"/>
</dbReference>
<feature type="transmembrane region" description="Helical" evidence="5">
    <location>
        <begin position="143"/>
        <end position="161"/>
    </location>
</feature>
<keyword evidence="4 5" id="KW-0472">Membrane</keyword>
<dbReference type="RefSeq" id="WP_305516736.1">
    <property type="nucleotide sequence ID" value="NZ_JAUPEV010000003.1"/>
</dbReference>
<dbReference type="GO" id="GO:0046583">
    <property type="term" value="F:monoatomic cation efflux transmembrane transporter activity"/>
    <property type="evidence" value="ECO:0007669"/>
    <property type="project" value="TreeGrafter"/>
</dbReference>
<proteinExistence type="predicted"/>
<dbReference type="CDD" id="cd09323">
    <property type="entry name" value="TDT_SLAC1_like"/>
    <property type="match status" value="1"/>
</dbReference>
<dbReference type="GO" id="GO:0005886">
    <property type="term" value="C:plasma membrane"/>
    <property type="evidence" value="ECO:0007669"/>
    <property type="project" value="TreeGrafter"/>
</dbReference>
<evidence type="ECO:0000313" key="7">
    <source>
        <dbReference type="EMBL" id="MDP2538935.1"/>
    </source>
</evidence>
<evidence type="ECO:0000313" key="6">
    <source>
        <dbReference type="EMBL" id="MDO7252892.1"/>
    </source>
</evidence>
<evidence type="ECO:0000256" key="1">
    <source>
        <dbReference type="ARBA" id="ARBA00004141"/>
    </source>
</evidence>
<dbReference type="AlphaFoldDB" id="A0AA90PK18"/>
<evidence type="ECO:0000313" key="9">
    <source>
        <dbReference type="Proteomes" id="UP001240777"/>
    </source>
</evidence>
<evidence type="ECO:0000313" key="8">
    <source>
        <dbReference type="Proteomes" id="UP001177258"/>
    </source>
</evidence>
<reference evidence="6 8" key="3">
    <citation type="journal article" date="2024" name="Syst. Appl. Microbiol.">
        <title>Helicobacter cappadocius sp. nov., from lizards: The first psychrotrophic Helicobacter species.</title>
        <authorList>
            <person name="Aydin F."/>
            <person name="Tarhane S."/>
            <person name="Karakaya E."/>
            <person name="Abay S."/>
            <person name="Kayman T."/>
            <person name="Guran O."/>
            <person name="Bozkurt E."/>
            <person name="Uzum N."/>
            <person name="Avci A."/>
            <person name="Olgun K."/>
            <person name="Jablonski D."/>
            <person name="Guran C."/>
            <person name="Burcin Saticioglu I."/>
        </authorList>
    </citation>
    <scope>NUCLEOTIDE SEQUENCE [LARGE SCALE GENOMIC DNA]</scope>
    <source>
        <strain evidence="6">Faydin-H75</strain>
        <strain evidence="8">faydin-H76</strain>
    </source>
</reference>
<feature type="transmembrane region" description="Helical" evidence="5">
    <location>
        <begin position="287"/>
        <end position="309"/>
    </location>
</feature>
<reference evidence="6" key="2">
    <citation type="submission" date="2023-07" db="EMBL/GenBank/DDBJ databases">
        <authorList>
            <person name="Aydin F."/>
            <person name="Tarhane S."/>
            <person name="Saticioglu I.B."/>
            <person name="Karakaya E."/>
            <person name="Abay S."/>
            <person name="Guran O."/>
            <person name="Bozkurt E."/>
            <person name="Uzum N."/>
            <person name="Olgun K."/>
            <person name="Jablonski D."/>
        </authorList>
    </citation>
    <scope>NUCLEOTIDE SEQUENCE</scope>
    <source>
        <strain evidence="6">Faydin-H75</strain>
    </source>
</reference>
<dbReference type="Proteomes" id="UP001177258">
    <property type="component" value="Unassembled WGS sequence"/>
</dbReference>
<reference evidence="7 9" key="1">
    <citation type="submission" date="2023-07" db="EMBL/GenBank/DDBJ databases">
        <title>Unpublished Manusciprt.</title>
        <authorList>
            <person name="Aydin F."/>
            <person name="Tarhane S."/>
            <person name="Saticioglu I.B."/>
            <person name="Karakaya E."/>
            <person name="Abay S."/>
            <person name="Guran O."/>
            <person name="Bozkurt E."/>
            <person name="Uzum N."/>
            <person name="Olgun K."/>
            <person name="Jablonski D."/>
        </authorList>
    </citation>
    <scope>NUCLEOTIDE SEQUENCE</scope>
    <source>
        <strain evidence="9">faydin-H75</strain>
        <strain evidence="7">Faydin-H76</strain>
    </source>
</reference>
<keyword evidence="9" id="KW-1185">Reference proteome</keyword>
<dbReference type="PANTHER" id="PTHR37955:SF1">
    <property type="entry name" value="DEP DOMAIN-CONTAINING PROTEIN"/>
    <property type="match status" value="1"/>
</dbReference>
<dbReference type="InterPro" id="IPR004695">
    <property type="entry name" value="SLAC1/Mae1/Ssu1/TehA"/>
</dbReference>
<feature type="transmembrane region" description="Helical" evidence="5">
    <location>
        <begin position="230"/>
        <end position="249"/>
    </location>
</feature>
<evidence type="ECO:0000256" key="3">
    <source>
        <dbReference type="ARBA" id="ARBA00022989"/>
    </source>
</evidence>
<keyword evidence="3 5" id="KW-1133">Transmembrane helix</keyword>
<feature type="transmembrane region" description="Helical" evidence="5">
    <location>
        <begin position="42"/>
        <end position="64"/>
    </location>
</feature>